<dbReference type="GO" id="GO:0009055">
    <property type="term" value="F:electron transfer activity"/>
    <property type="evidence" value="ECO:0007669"/>
    <property type="project" value="InterPro"/>
</dbReference>
<sequence>MRKYSILLLLLASGFAFTTWIQEYNEYDPVPIPPSTQRLGGDVNKGLEYLITGDYVKGGIPYSAFVMGMGKDKRNFLQREGKNEKLPYAYTAITASNGEILVAPNCLQCHAQEFEDQLYIGMGNTTIDFTQNDKMNLKNLKALESFLKLTAPKKYHASKSFIEVAKAIGNNLQTDVQGVNAADRLAALLAAHRDPVTFTWHDSALLQIPAEVIPTDVPAWWLLKKKNAMFYNGFGRGDFGKFLGASNLLTVTDTSESNEVDTHMPDLLAYIYSLKPPKYPGTIDSNLAAAGEKVFINSCSKCHGTYGAAETYPNLLIPEAVIQTDSLLFKSNYSNPQFVEWFNKSWFTRGDHPARLEPFNGYIAPPLDGIWVTAPYLHNGSVPTLEALLNSDLRPTYWSRDFDKLVYDYEKLGWVYKKQEQPGKNTYNTTKPGYANYGHTFGDKLTDADRKAVLEYMKRL</sequence>
<keyword evidence="3 4" id="KW-0408">Iron</keyword>
<feature type="domain" description="Cytochrome c" evidence="5">
    <location>
        <begin position="93"/>
        <end position="275"/>
    </location>
</feature>
<dbReference type="EMBL" id="CP032157">
    <property type="protein sequence ID" value="AXY75777.1"/>
    <property type="molecule type" value="Genomic_DNA"/>
</dbReference>
<reference evidence="6 7" key="1">
    <citation type="submission" date="2018-09" db="EMBL/GenBank/DDBJ databases">
        <title>Genome sequencing of strain 6GH32-13.</title>
        <authorList>
            <person name="Weon H.-Y."/>
            <person name="Heo J."/>
            <person name="Kwon S.-W."/>
        </authorList>
    </citation>
    <scope>NUCLEOTIDE SEQUENCE [LARGE SCALE GENOMIC DNA]</scope>
    <source>
        <strain evidence="6 7">5GH32-13</strain>
    </source>
</reference>
<dbReference type="InterPro" id="IPR051395">
    <property type="entry name" value="Cytochrome_c_Peroxidase/MauG"/>
</dbReference>
<dbReference type="PROSITE" id="PS51007">
    <property type="entry name" value="CYTC"/>
    <property type="match status" value="2"/>
</dbReference>
<gene>
    <name evidence="6" type="ORF">D3H65_18100</name>
</gene>
<evidence type="ECO:0000313" key="7">
    <source>
        <dbReference type="Proteomes" id="UP000263900"/>
    </source>
</evidence>
<dbReference type="GO" id="GO:0004130">
    <property type="term" value="F:cytochrome-c peroxidase activity"/>
    <property type="evidence" value="ECO:0007669"/>
    <property type="project" value="TreeGrafter"/>
</dbReference>
<name>A0A3B7MPQ0_9BACT</name>
<evidence type="ECO:0000313" key="6">
    <source>
        <dbReference type="EMBL" id="AXY75777.1"/>
    </source>
</evidence>
<dbReference type="GO" id="GO:0020037">
    <property type="term" value="F:heme binding"/>
    <property type="evidence" value="ECO:0007669"/>
    <property type="project" value="InterPro"/>
</dbReference>
<keyword evidence="2 4" id="KW-0479">Metal-binding</keyword>
<evidence type="ECO:0000256" key="4">
    <source>
        <dbReference type="PROSITE-ProRule" id="PRU00433"/>
    </source>
</evidence>
<dbReference type="InterPro" id="IPR036909">
    <property type="entry name" value="Cyt_c-like_dom_sf"/>
</dbReference>
<evidence type="ECO:0000259" key="5">
    <source>
        <dbReference type="PROSITE" id="PS51007"/>
    </source>
</evidence>
<dbReference type="Gene3D" id="1.10.760.10">
    <property type="entry name" value="Cytochrome c-like domain"/>
    <property type="match status" value="1"/>
</dbReference>
<protein>
    <recommendedName>
        <fullName evidence="5">Cytochrome c domain-containing protein</fullName>
    </recommendedName>
</protein>
<feature type="domain" description="Cytochrome c" evidence="5">
    <location>
        <begin position="286"/>
        <end position="460"/>
    </location>
</feature>
<proteinExistence type="predicted"/>
<evidence type="ECO:0000256" key="2">
    <source>
        <dbReference type="ARBA" id="ARBA00022723"/>
    </source>
</evidence>
<dbReference type="InterPro" id="IPR009056">
    <property type="entry name" value="Cyt_c-like_dom"/>
</dbReference>
<organism evidence="6 7">
    <name type="scientific">Paraflavitalea soli</name>
    <dbReference type="NCBI Taxonomy" id="2315862"/>
    <lineage>
        <taxon>Bacteria</taxon>
        <taxon>Pseudomonadati</taxon>
        <taxon>Bacteroidota</taxon>
        <taxon>Chitinophagia</taxon>
        <taxon>Chitinophagales</taxon>
        <taxon>Chitinophagaceae</taxon>
        <taxon>Paraflavitalea</taxon>
    </lineage>
</organism>
<dbReference type="SUPFAM" id="SSF46626">
    <property type="entry name" value="Cytochrome c"/>
    <property type="match status" value="2"/>
</dbReference>
<dbReference type="KEGG" id="pseg:D3H65_18100"/>
<evidence type="ECO:0000256" key="1">
    <source>
        <dbReference type="ARBA" id="ARBA00022617"/>
    </source>
</evidence>
<dbReference type="PANTHER" id="PTHR30600:SF9">
    <property type="entry name" value="BLR7738 PROTEIN"/>
    <property type="match status" value="1"/>
</dbReference>
<evidence type="ECO:0000256" key="3">
    <source>
        <dbReference type="ARBA" id="ARBA00023004"/>
    </source>
</evidence>
<dbReference type="Pfam" id="PF21419">
    <property type="entry name" value="RoxA-like_Cyt-c"/>
    <property type="match status" value="1"/>
</dbReference>
<dbReference type="Proteomes" id="UP000263900">
    <property type="component" value="Chromosome"/>
</dbReference>
<dbReference type="AlphaFoldDB" id="A0A3B7MPQ0"/>
<dbReference type="GO" id="GO:0046872">
    <property type="term" value="F:metal ion binding"/>
    <property type="evidence" value="ECO:0007669"/>
    <property type="project" value="UniProtKB-KW"/>
</dbReference>
<keyword evidence="1 4" id="KW-0349">Heme</keyword>
<keyword evidence="7" id="KW-1185">Reference proteome</keyword>
<dbReference type="OrthoDB" id="9805202at2"/>
<accession>A0A3B7MPQ0</accession>
<dbReference type="PANTHER" id="PTHR30600">
    <property type="entry name" value="CYTOCHROME C PEROXIDASE-RELATED"/>
    <property type="match status" value="1"/>
</dbReference>
<dbReference type="RefSeq" id="WP_119051658.1">
    <property type="nucleotide sequence ID" value="NZ_CP032157.1"/>
</dbReference>